<dbReference type="InterPro" id="IPR001765">
    <property type="entry name" value="Carbonic_anhydrase"/>
</dbReference>
<keyword evidence="5 8" id="KW-0456">Lyase</keyword>
<feature type="binding site" evidence="7">
    <location>
        <position position="105"/>
    </location>
    <ligand>
        <name>Zn(2+)</name>
        <dbReference type="ChEBI" id="CHEBI:29105"/>
    </ligand>
</feature>
<evidence type="ECO:0000256" key="4">
    <source>
        <dbReference type="ARBA" id="ARBA00022833"/>
    </source>
</evidence>
<proteinExistence type="inferred from homology"/>
<dbReference type="SUPFAM" id="SSF53056">
    <property type="entry name" value="beta-carbonic anhydrase, cab"/>
    <property type="match status" value="1"/>
</dbReference>
<evidence type="ECO:0000256" key="1">
    <source>
        <dbReference type="ARBA" id="ARBA00006217"/>
    </source>
</evidence>
<evidence type="ECO:0000313" key="9">
    <source>
        <dbReference type="Proteomes" id="UP000085678"/>
    </source>
</evidence>
<comment type="cofactor">
    <cofactor evidence="7">
        <name>Zn(2+)</name>
        <dbReference type="ChEBI" id="CHEBI:29105"/>
    </cofactor>
    <text evidence="7">Binds 1 zinc ion per subunit.</text>
</comment>
<dbReference type="SMART" id="SM00947">
    <property type="entry name" value="Pro_CA"/>
    <property type="match status" value="1"/>
</dbReference>
<evidence type="ECO:0000256" key="2">
    <source>
        <dbReference type="ARBA" id="ARBA00012925"/>
    </source>
</evidence>
<dbReference type="InParanoid" id="A0A1S3H8J2"/>
<keyword evidence="4 7" id="KW-0862">Zinc</keyword>
<dbReference type="PANTHER" id="PTHR11002:SF76">
    <property type="entry name" value="CARBONIC ANHYDRASE"/>
    <property type="match status" value="1"/>
</dbReference>
<dbReference type="OrthoDB" id="10020193at2759"/>
<dbReference type="FunCoup" id="A0A1S3H8J2">
    <property type="interactions" value="465"/>
</dbReference>
<dbReference type="RefSeq" id="XP_013382323.1">
    <property type="nucleotide sequence ID" value="XM_013526869.2"/>
</dbReference>
<gene>
    <name evidence="10" type="primary">LOC106153082</name>
</gene>
<feature type="binding site" evidence="7">
    <location>
        <position position="108"/>
    </location>
    <ligand>
        <name>Zn(2+)</name>
        <dbReference type="ChEBI" id="CHEBI:29105"/>
    </ligand>
</feature>
<evidence type="ECO:0000256" key="3">
    <source>
        <dbReference type="ARBA" id="ARBA00022723"/>
    </source>
</evidence>
<dbReference type="KEGG" id="lak:106153082"/>
<dbReference type="Gene3D" id="3.40.1050.10">
    <property type="entry name" value="Carbonic anhydrase"/>
    <property type="match status" value="1"/>
</dbReference>
<comment type="catalytic activity">
    <reaction evidence="6 8">
        <text>hydrogencarbonate + H(+) = CO2 + H2O</text>
        <dbReference type="Rhea" id="RHEA:10748"/>
        <dbReference type="ChEBI" id="CHEBI:15377"/>
        <dbReference type="ChEBI" id="CHEBI:15378"/>
        <dbReference type="ChEBI" id="CHEBI:16526"/>
        <dbReference type="ChEBI" id="CHEBI:17544"/>
        <dbReference type="EC" id="4.2.1.1"/>
    </reaction>
</comment>
<dbReference type="AlphaFoldDB" id="A0A1S3H8J2"/>
<evidence type="ECO:0000313" key="10">
    <source>
        <dbReference type="RefSeq" id="XP_013382323.1"/>
    </source>
</evidence>
<evidence type="ECO:0000256" key="5">
    <source>
        <dbReference type="ARBA" id="ARBA00023239"/>
    </source>
</evidence>
<dbReference type="GO" id="GO:0004089">
    <property type="term" value="F:carbonate dehydratase activity"/>
    <property type="evidence" value="ECO:0007669"/>
    <property type="project" value="UniProtKB-UniRule"/>
</dbReference>
<dbReference type="STRING" id="7574.A0A1S3H8J2"/>
<dbReference type="InterPro" id="IPR036874">
    <property type="entry name" value="Carbonic_anhydrase_sf"/>
</dbReference>
<dbReference type="Pfam" id="PF00484">
    <property type="entry name" value="Pro_CA"/>
    <property type="match status" value="1"/>
</dbReference>
<accession>A0A1S3H8J2</accession>
<dbReference type="OMA" id="PEDQDGP"/>
<evidence type="ECO:0000256" key="8">
    <source>
        <dbReference type="RuleBase" id="RU003956"/>
    </source>
</evidence>
<protein>
    <recommendedName>
        <fullName evidence="2 8">Carbonic anhydrase</fullName>
        <ecNumber evidence="2 8">4.2.1.1</ecNumber>
    </recommendedName>
    <alternativeName>
        <fullName evidence="8">Carbonate dehydratase</fullName>
    </alternativeName>
</protein>
<comment type="function">
    <text evidence="8">Reversible hydration of carbon dioxide.</text>
</comment>
<feature type="binding site" evidence="7">
    <location>
        <position position="42"/>
    </location>
    <ligand>
        <name>Zn(2+)</name>
        <dbReference type="ChEBI" id="CHEBI:29105"/>
    </ligand>
</feature>
<dbReference type="EC" id="4.2.1.1" evidence="2 8"/>
<keyword evidence="9" id="KW-1185">Reference proteome</keyword>
<feature type="binding site" evidence="7">
    <location>
        <position position="44"/>
    </location>
    <ligand>
        <name>Zn(2+)</name>
        <dbReference type="ChEBI" id="CHEBI:29105"/>
    </ligand>
</feature>
<name>A0A1S3H8J2_LINAN</name>
<dbReference type="PANTHER" id="PTHR11002">
    <property type="entry name" value="CARBONIC ANHYDRASE"/>
    <property type="match status" value="1"/>
</dbReference>
<dbReference type="GO" id="GO:0008270">
    <property type="term" value="F:zinc ion binding"/>
    <property type="evidence" value="ECO:0007669"/>
    <property type="project" value="UniProtKB-UniRule"/>
</dbReference>
<organism evidence="9 10">
    <name type="scientific">Lingula anatina</name>
    <name type="common">Brachiopod</name>
    <name type="synonym">Lingula unguis</name>
    <dbReference type="NCBI Taxonomy" id="7574"/>
    <lineage>
        <taxon>Eukaryota</taxon>
        <taxon>Metazoa</taxon>
        <taxon>Spiralia</taxon>
        <taxon>Lophotrochozoa</taxon>
        <taxon>Brachiopoda</taxon>
        <taxon>Linguliformea</taxon>
        <taxon>Lingulata</taxon>
        <taxon>Lingulida</taxon>
        <taxon>Linguloidea</taxon>
        <taxon>Lingulidae</taxon>
        <taxon>Lingula</taxon>
    </lineage>
</organism>
<evidence type="ECO:0000256" key="6">
    <source>
        <dbReference type="ARBA" id="ARBA00048348"/>
    </source>
</evidence>
<evidence type="ECO:0000256" key="7">
    <source>
        <dbReference type="PIRSR" id="PIRSR601765-1"/>
    </source>
</evidence>
<sequence length="258" mass="29499">MPGIDKLLKGVLKYRSTIKDEMTQKLKEVTVNPQPTAVVFSCMDARVLPTRFCQTDVGDVYLVRNAGNLVPHSKGLGWHNATTEPGALVLGCQMGDIRHVVVCGHSDCKAMNLLYSMRNELDHHDGDALQLWLRRHGSSSVQKFEQWEKMKGREPITFQAETPRHNIEALIDPENNFGIVDKFSQINTLNQLQNIASYPFLKEKLQTGKVRLHALWFDIHSGNVYIFSKMEKKFVEINEENYGMLMEDSVKDPKIKHY</sequence>
<dbReference type="GeneID" id="106153082"/>
<reference evidence="10" key="1">
    <citation type="submission" date="2025-08" db="UniProtKB">
        <authorList>
            <consortium name="RefSeq"/>
        </authorList>
    </citation>
    <scope>IDENTIFICATION</scope>
    <source>
        <tissue evidence="10">Gonads</tissue>
    </source>
</reference>
<keyword evidence="3 7" id="KW-0479">Metal-binding</keyword>
<comment type="similarity">
    <text evidence="1 8">Belongs to the beta-class carbonic anhydrase family.</text>
</comment>
<dbReference type="Proteomes" id="UP000085678">
    <property type="component" value="Unplaced"/>
</dbReference>